<evidence type="ECO:0000313" key="1">
    <source>
        <dbReference type="EMBL" id="GJU02468.1"/>
    </source>
</evidence>
<organism evidence="1 2">
    <name type="scientific">Tanacetum coccineum</name>
    <dbReference type="NCBI Taxonomy" id="301880"/>
    <lineage>
        <taxon>Eukaryota</taxon>
        <taxon>Viridiplantae</taxon>
        <taxon>Streptophyta</taxon>
        <taxon>Embryophyta</taxon>
        <taxon>Tracheophyta</taxon>
        <taxon>Spermatophyta</taxon>
        <taxon>Magnoliopsida</taxon>
        <taxon>eudicotyledons</taxon>
        <taxon>Gunneridae</taxon>
        <taxon>Pentapetalae</taxon>
        <taxon>asterids</taxon>
        <taxon>campanulids</taxon>
        <taxon>Asterales</taxon>
        <taxon>Asteraceae</taxon>
        <taxon>Asteroideae</taxon>
        <taxon>Anthemideae</taxon>
        <taxon>Anthemidinae</taxon>
        <taxon>Tanacetum</taxon>
    </lineage>
</organism>
<dbReference type="PANTHER" id="PTHR48449">
    <property type="entry name" value="DUF1985 DOMAIN-CONTAINING PROTEIN"/>
    <property type="match status" value="1"/>
</dbReference>
<comment type="caution">
    <text evidence="1">The sequence shown here is derived from an EMBL/GenBank/DDBJ whole genome shotgun (WGS) entry which is preliminary data.</text>
</comment>
<dbReference type="PANTHER" id="PTHR48449:SF1">
    <property type="entry name" value="DUF1985 DOMAIN-CONTAINING PROTEIN"/>
    <property type="match status" value="1"/>
</dbReference>
<keyword evidence="2" id="KW-1185">Reference proteome</keyword>
<reference evidence="1" key="2">
    <citation type="submission" date="2022-01" db="EMBL/GenBank/DDBJ databases">
        <authorList>
            <person name="Yamashiro T."/>
            <person name="Shiraishi A."/>
            <person name="Satake H."/>
            <person name="Nakayama K."/>
        </authorList>
    </citation>
    <scope>NUCLEOTIDE SEQUENCE</scope>
</reference>
<evidence type="ECO:0000313" key="2">
    <source>
        <dbReference type="Proteomes" id="UP001151760"/>
    </source>
</evidence>
<accession>A0ABQ5IQC7</accession>
<protein>
    <submittedName>
        <fullName evidence="1">Phospholipase-like protein</fullName>
    </submittedName>
</protein>
<sequence>MGSRIKANEGSSLEVYDAKVSARSRLYLLKTIGSKLAFKPERYKKFRSTVFGLWLDIRIQEHDNHLINYLLQHQRNVKDPITDIPFIFDIGPNTIEFGRREFCLVTGFLFRDCSLDHLKGVNSCFHERVLLKNSSVKGLDLNKLLNNHIEFNKLLDDEDVHVCLLLVLDFVFMGFELRHVIVNKLLGLVDDLSAWNDFPWEKNVIPRVVAWSDGIPFLKNDYERLFQASTSSDGPSKKKKSHVKHKSVVSHTYVRTEVHRKVDVRTNVHHDVDEGLSVPDVHHDAEEGLSVRELLKKISDMQQDFQSRITAVEQFTFDSHVTNVFSNSMEFDNHDFSSLTENPHNRVALMKKITDMKVEFQRRITSIQDFLKIPRSPNLEKNSNVAAECMFVDKNPSCGSDVKAGNKEYMCVDSSVKTSCATDINANNVDNDSMDFYHDLKVVEQNEFNQNVADKNLIHDFDQTVEWKMNDEVLEEPQLSGPNFIVEDHQQVSSKNCKVSLAGAEKIAVDALMKIINFDIPKEVQREAKASKYRVSPYTIQPKSTQQNHKVRARNKKVKKRGLPLTTHYGKVIPD</sequence>
<reference evidence="1" key="1">
    <citation type="journal article" date="2022" name="Int. J. Mol. Sci.">
        <title>Draft Genome of Tanacetum Coccineum: Genomic Comparison of Closely Related Tanacetum-Family Plants.</title>
        <authorList>
            <person name="Yamashiro T."/>
            <person name="Shiraishi A."/>
            <person name="Nakayama K."/>
            <person name="Satake H."/>
        </authorList>
    </citation>
    <scope>NUCLEOTIDE SEQUENCE</scope>
</reference>
<proteinExistence type="predicted"/>
<name>A0ABQ5IQC7_9ASTR</name>
<gene>
    <name evidence="1" type="ORF">Tco_1112806</name>
</gene>
<dbReference type="Proteomes" id="UP001151760">
    <property type="component" value="Unassembled WGS sequence"/>
</dbReference>
<dbReference type="EMBL" id="BQNB010021062">
    <property type="protein sequence ID" value="GJU02468.1"/>
    <property type="molecule type" value="Genomic_DNA"/>
</dbReference>